<protein>
    <submittedName>
        <fullName evidence="1">Uncharacterized protein</fullName>
    </submittedName>
</protein>
<accession>A0A9Q1IHT3</accession>
<keyword evidence="2" id="KW-1185">Reference proteome</keyword>
<sequence>MHWSPEAWEVIPAQNEKRQPRLLRSGAFRSRRQRQSFMDSAVAIRRRPTVSPTAIPPFRRFQNPAGSRLHIQKLGYSGTDLFSVAFHRLTAPQETVGARLGGPKLHQLEEQSTHLKATDRSQKATGRAVYERGSRPLRLAF</sequence>
<dbReference type="Proteomes" id="UP001152622">
    <property type="component" value="Chromosome 15"/>
</dbReference>
<organism evidence="1 2">
    <name type="scientific">Synaphobranchus kaupii</name>
    <name type="common">Kaup's arrowtooth eel</name>
    <dbReference type="NCBI Taxonomy" id="118154"/>
    <lineage>
        <taxon>Eukaryota</taxon>
        <taxon>Metazoa</taxon>
        <taxon>Chordata</taxon>
        <taxon>Craniata</taxon>
        <taxon>Vertebrata</taxon>
        <taxon>Euteleostomi</taxon>
        <taxon>Actinopterygii</taxon>
        <taxon>Neopterygii</taxon>
        <taxon>Teleostei</taxon>
        <taxon>Anguilliformes</taxon>
        <taxon>Synaphobranchidae</taxon>
        <taxon>Synaphobranchus</taxon>
    </lineage>
</organism>
<proteinExistence type="predicted"/>
<evidence type="ECO:0000313" key="1">
    <source>
        <dbReference type="EMBL" id="KAJ8341055.1"/>
    </source>
</evidence>
<evidence type="ECO:0000313" key="2">
    <source>
        <dbReference type="Proteomes" id="UP001152622"/>
    </source>
</evidence>
<name>A0A9Q1IHT3_SYNKA</name>
<gene>
    <name evidence="1" type="ORF">SKAU_G00333460</name>
</gene>
<reference evidence="1" key="1">
    <citation type="journal article" date="2023" name="Science">
        <title>Genome structures resolve the early diversification of teleost fishes.</title>
        <authorList>
            <person name="Parey E."/>
            <person name="Louis A."/>
            <person name="Montfort J."/>
            <person name="Bouchez O."/>
            <person name="Roques C."/>
            <person name="Iampietro C."/>
            <person name="Lluch J."/>
            <person name="Castinel A."/>
            <person name="Donnadieu C."/>
            <person name="Desvignes T."/>
            <person name="Floi Bucao C."/>
            <person name="Jouanno E."/>
            <person name="Wen M."/>
            <person name="Mejri S."/>
            <person name="Dirks R."/>
            <person name="Jansen H."/>
            <person name="Henkel C."/>
            <person name="Chen W.J."/>
            <person name="Zahm M."/>
            <person name="Cabau C."/>
            <person name="Klopp C."/>
            <person name="Thompson A.W."/>
            <person name="Robinson-Rechavi M."/>
            <person name="Braasch I."/>
            <person name="Lecointre G."/>
            <person name="Bobe J."/>
            <person name="Postlethwait J.H."/>
            <person name="Berthelot C."/>
            <person name="Roest Crollius H."/>
            <person name="Guiguen Y."/>
        </authorList>
    </citation>
    <scope>NUCLEOTIDE SEQUENCE</scope>
    <source>
        <strain evidence="1">WJC10195</strain>
    </source>
</reference>
<dbReference type="EMBL" id="JAINUF010000015">
    <property type="protein sequence ID" value="KAJ8341055.1"/>
    <property type="molecule type" value="Genomic_DNA"/>
</dbReference>
<comment type="caution">
    <text evidence="1">The sequence shown here is derived from an EMBL/GenBank/DDBJ whole genome shotgun (WGS) entry which is preliminary data.</text>
</comment>
<dbReference type="AlphaFoldDB" id="A0A9Q1IHT3"/>